<gene>
    <name evidence="1" type="ORF">IC231_14150</name>
</gene>
<evidence type="ECO:0000313" key="1">
    <source>
        <dbReference type="EMBL" id="MBD2716183.1"/>
    </source>
</evidence>
<evidence type="ECO:0000313" key="2">
    <source>
        <dbReference type="Proteomes" id="UP000642468"/>
    </source>
</evidence>
<proteinExistence type="predicted"/>
<keyword evidence="2" id="KW-1185">Reference proteome</keyword>
<dbReference type="EMBL" id="JACWZZ010000003">
    <property type="protein sequence ID" value="MBD2716183.1"/>
    <property type="molecule type" value="Genomic_DNA"/>
</dbReference>
<protein>
    <submittedName>
        <fullName evidence="1">Uncharacterized protein</fullName>
    </submittedName>
</protein>
<dbReference type="RefSeq" id="WP_190785162.1">
    <property type="nucleotide sequence ID" value="NZ_JACWZZ010000003.1"/>
</dbReference>
<sequence>MALDNPTNKYIQIHSSIVQDVLGRDYCKIIKALVKGEYILCNEYSSEYLGICKSFAIHPRLMDVSKPVLRIDFNYDTVLHNKLERIGTLNLTKPADKDNPTPLDEGRQHIIAMTNQLILVPDAEATAYVQALYDESGNTNSPAAYFHHWNTNPMRQPHMDLFGRRMHSNITNMPKVLRRCLRFKSAPEVPTVEKDIVNAQPFFLSVINANLINLFAPECSSAVAVYAKYRAKPDYVEFTELCSSGWIYESFIERYYKVYGERYGSTDKETRQITKGLIYTIFFGDYSLIMEGLKATSRAKLTELKKKFFILFTLEFKSVYEIFK</sequence>
<comment type="caution">
    <text evidence="1">The sequence shown here is derived from an EMBL/GenBank/DDBJ whole genome shotgun (WGS) entry which is preliminary data.</text>
</comment>
<reference evidence="1 2" key="1">
    <citation type="submission" date="2020-09" db="EMBL/GenBank/DDBJ databases">
        <authorList>
            <person name="Kim M.K."/>
        </authorList>
    </citation>
    <scope>NUCLEOTIDE SEQUENCE [LARGE SCALE GENOMIC DNA]</scope>
    <source>
        <strain evidence="1 2">BT646</strain>
    </source>
</reference>
<accession>A0ABR8JH53</accession>
<dbReference type="Proteomes" id="UP000642468">
    <property type="component" value="Unassembled WGS sequence"/>
</dbReference>
<name>A0ABR8JH53_9BACT</name>
<organism evidence="1 2">
    <name type="scientific">Hymenobacter duratus</name>
    <dbReference type="NCBI Taxonomy" id="2771356"/>
    <lineage>
        <taxon>Bacteria</taxon>
        <taxon>Pseudomonadati</taxon>
        <taxon>Bacteroidota</taxon>
        <taxon>Cytophagia</taxon>
        <taxon>Cytophagales</taxon>
        <taxon>Hymenobacteraceae</taxon>
        <taxon>Hymenobacter</taxon>
    </lineage>
</organism>